<evidence type="ECO:0000256" key="2">
    <source>
        <dbReference type="ARBA" id="ARBA00022448"/>
    </source>
</evidence>
<name>A0A9D9N8T8_9BACT</name>
<dbReference type="PANTHER" id="PTHR30097:SF4">
    <property type="entry name" value="SLR6042 PROTEIN"/>
    <property type="match status" value="1"/>
</dbReference>
<dbReference type="InterPro" id="IPR006143">
    <property type="entry name" value="RND_pump_MFP"/>
</dbReference>
<dbReference type="GO" id="GO:0022857">
    <property type="term" value="F:transmembrane transporter activity"/>
    <property type="evidence" value="ECO:0007669"/>
    <property type="project" value="InterPro"/>
</dbReference>
<dbReference type="SUPFAM" id="SSF111369">
    <property type="entry name" value="HlyD-like secretion proteins"/>
    <property type="match status" value="1"/>
</dbReference>
<dbReference type="Gene3D" id="2.40.50.100">
    <property type="match status" value="1"/>
</dbReference>
<dbReference type="EMBL" id="JADIME010000009">
    <property type="protein sequence ID" value="MBO8464492.1"/>
    <property type="molecule type" value="Genomic_DNA"/>
</dbReference>
<dbReference type="Gene3D" id="1.10.287.470">
    <property type="entry name" value="Helix hairpin bin"/>
    <property type="match status" value="1"/>
</dbReference>
<protein>
    <submittedName>
        <fullName evidence="4">Efflux RND transporter periplasmic adaptor subunit</fullName>
    </submittedName>
</protein>
<gene>
    <name evidence="4" type="ORF">IAB93_00670</name>
</gene>
<comment type="caution">
    <text evidence="4">The sequence shown here is derived from an EMBL/GenBank/DDBJ whole genome shotgun (WGS) entry which is preliminary data.</text>
</comment>
<proteinExistence type="inferred from homology"/>
<feature type="region of interest" description="Disordered" evidence="3">
    <location>
        <begin position="19"/>
        <end position="55"/>
    </location>
</feature>
<feature type="compositionally biased region" description="Basic and acidic residues" evidence="3">
    <location>
        <begin position="19"/>
        <end position="47"/>
    </location>
</feature>
<dbReference type="GO" id="GO:0030313">
    <property type="term" value="C:cell envelope"/>
    <property type="evidence" value="ECO:0007669"/>
    <property type="project" value="TreeGrafter"/>
</dbReference>
<accession>A0A9D9N8T8</accession>
<keyword evidence="2" id="KW-0813">Transport</keyword>
<organism evidence="4 5">
    <name type="scientific">Candidatus Merdivivens pullistercoris</name>
    <dbReference type="NCBI Taxonomy" id="2840873"/>
    <lineage>
        <taxon>Bacteria</taxon>
        <taxon>Pseudomonadati</taxon>
        <taxon>Bacteroidota</taxon>
        <taxon>Bacteroidia</taxon>
        <taxon>Bacteroidales</taxon>
        <taxon>Muribaculaceae</taxon>
        <taxon>Muribaculaceae incertae sedis</taxon>
        <taxon>Candidatus Merdivivens</taxon>
    </lineage>
</organism>
<dbReference type="AlphaFoldDB" id="A0A9D9N8T8"/>
<dbReference type="GO" id="GO:0016020">
    <property type="term" value="C:membrane"/>
    <property type="evidence" value="ECO:0007669"/>
    <property type="project" value="InterPro"/>
</dbReference>
<evidence type="ECO:0000313" key="5">
    <source>
        <dbReference type="Proteomes" id="UP000823597"/>
    </source>
</evidence>
<dbReference type="GO" id="GO:0060003">
    <property type="term" value="P:copper ion export"/>
    <property type="evidence" value="ECO:0007669"/>
    <property type="project" value="TreeGrafter"/>
</dbReference>
<dbReference type="NCBIfam" id="TIGR01730">
    <property type="entry name" value="RND_mfp"/>
    <property type="match status" value="1"/>
</dbReference>
<comment type="similarity">
    <text evidence="1">Belongs to the membrane fusion protein (MFP) (TC 8.A.1) family.</text>
</comment>
<reference evidence="4" key="1">
    <citation type="submission" date="2020-10" db="EMBL/GenBank/DDBJ databases">
        <authorList>
            <person name="Gilroy R."/>
        </authorList>
    </citation>
    <scope>NUCLEOTIDE SEQUENCE</scope>
    <source>
        <strain evidence="4">10037</strain>
    </source>
</reference>
<evidence type="ECO:0000313" key="4">
    <source>
        <dbReference type="EMBL" id="MBO8464492.1"/>
    </source>
</evidence>
<dbReference type="Gene3D" id="2.40.420.20">
    <property type="match status" value="1"/>
</dbReference>
<dbReference type="PANTHER" id="PTHR30097">
    <property type="entry name" value="CATION EFFLUX SYSTEM PROTEIN CUSB"/>
    <property type="match status" value="1"/>
</dbReference>
<sequence length="394" mass="42706">MCLTMMAFCPGCGNNAGHHDHSHEAHTHEDHSEELHDHEHDHGDIHAESNTGEHGGGEIVFEAAKAIEAGVESDTVKAGTFRDVIRTGGKIIPATGNETAVVANISGIISFSSPLAEGSGVNENETLFTISSDNLQDGDPAKKAYIAYETARKEYERAKALVEDNIVSRQEFETIKSNYHTARLAYEAIGGGENGGTAVKAPVKGHAARIAVKDGDFVSVGQPLLTIVRYDRMYLQADLSGKYIDRMDGIVSANFTLPFSDRLYRLDELGGKILAKGRMLDGNTAYIPVTFEFKGNSGIMPGTFAEVYLLSQERDEIISLPETALIEEQGEYYAYRKLDADCYEKIHVIPGASDGERIEILSGITEGDVIVTKGAMRIKLASAANTIPGHTHNH</sequence>
<dbReference type="GO" id="GO:0015679">
    <property type="term" value="P:plasma membrane copper ion transport"/>
    <property type="evidence" value="ECO:0007669"/>
    <property type="project" value="TreeGrafter"/>
</dbReference>
<evidence type="ECO:0000256" key="3">
    <source>
        <dbReference type="SAM" id="MobiDB-lite"/>
    </source>
</evidence>
<dbReference type="Proteomes" id="UP000823597">
    <property type="component" value="Unassembled WGS sequence"/>
</dbReference>
<dbReference type="InterPro" id="IPR051909">
    <property type="entry name" value="MFP_Cation_Efflux"/>
</dbReference>
<evidence type="ECO:0000256" key="1">
    <source>
        <dbReference type="ARBA" id="ARBA00009477"/>
    </source>
</evidence>
<reference evidence="4" key="2">
    <citation type="journal article" date="2021" name="PeerJ">
        <title>Extensive microbial diversity within the chicken gut microbiome revealed by metagenomics and culture.</title>
        <authorList>
            <person name="Gilroy R."/>
            <person name="Ravi A."/>
            <person name="Getino M."/>
            <person name="Pursley I."/>
            <person name="Horton D.L."/>
            <person name="Alikhan N.F."/>
            <person name="Baker D."/>
            <person name="Gharbi K."/>
            <person name="Hall N."/>
            <person name="Watson M."/>
            <person name="Adriaenssens E.M."/>
            <person name="Foster-Nyarko E."/>
            <person name="Jarju S."/>
            <person name="Secka A."/>
            <person name="Antonio M."/>
            <person name="Oren A."/>
            <person name="Chaudhuri R.R."/>
            <person name="La Ragione R."/>
            <person name="Hildebrand F."/>
            <person name="Pallen M.J."/>
        </authorList>
    </citation>
    <scope>NUCLEOTIDE SEQUENCE</scope>
    <source>
        <strain evidence="4">10037</strain>
    </source>
</reference>